<keyword evidence="1" id="KW-0732">Signal</keyword>
<gene>
    <name evidence="2" type="ORF">GCM10011514_04240</name>
</gene>
<dbReference type="AlphaFoldDB" id="A0A916YFN4"/>
<name>A0A916YFN4_9BACT</name>
<accession>A0A916YFN4</accession>
<evidence type="ECO:0000313" key="3">
    <source>
        <dbReference type="Proteomes" id="UP000609064"/>
    </source>
</evidence>
<dbReference type="EMBL" id="BMKK01000001">
    <property type="protein sequence ID" value="GGD43445.1"/>
    <property type="molecule type" value="Genomic_DNA"/>
</dbReference>
<proteinExistence type="predicted"/>
<evidence type="ECO:0000256" key="1">
    <source>
        <dbReference type="SAM" id="SignalP"/>
    </source>
</evidence>
<reference evidence="2" key="1">
    <citation type="journal article" date="2014" name="Int. J. Syst. Evol. Microbiol.">
        <title>Complete genome sequence of Corynebacterium casei LMG S-19264T (=DSM 44701T), isolated from a smear-ripened cheese.</title>
        <authorList>
            <consortium name="US DOE Joint Genome Institute (JGI-PGF)"/>
            <person name="Walter F."/>
            <person name="Albersmeier A."/>
            <person name="Kalinowski J."/>
            <person name="Ruckert C."/>
        </authorList>
    </citation>
    <scope>NUCLEOTIDE SEQUENCE</scope>
    <source>
        <strain evidence="2">CGMCC 1.15958</strain>
    </source>
</reference>
<evidence type="ECO:0008006" key="4">
    <source>
        <dbReference type="Google" id="ProtNLM"/>
    </source>
</evidence>
<organism evidence="2 3">
    <name type="scientific">Emticicia aquatilis</name>
    <dbReference type="NCBI Taxonomy" id="1537369"/>
    <lineage>
        <taxon>Bacteria</taxon>
        <taxon>Pseudomonadati</taxon>
        <taxon>Bacteroidota</taxon>
        <taxon>Cytophagia</taxon>
        <taxon>Cytophagales</taxon>
        <taxon>Leadbetterellaceae</taxon>
        <taxon>Emticicia</taxon>
    </lineage>
</organism>
<dbReference type="InterPro" id="IPR019619">
    <property type="entry name" value="DUF2490"/>
</dbReference>
<keyword evidence="3" id="KW-1185">Reference proteome</keyword>
<dbReference type="Pfam" id="PF10677">
    <property type="entry name" value="DUF2490"/>
    <property type="match status" value="1"/>
</dbReference>
<protein>
    <recommendedName>
        <fullName evidence="4">DUF2490 domain-containing protein</fullName>
    </recommendedName>
</protein>
<feature type="chain" id="PRO_5036918038" description="DUF2490 domain-containing protein" evidence="1">
    <location>
        <begin position="20"/>
        <end position="221"/>
    </location>
</feature>
<dbReference type="Proteomes" id="UP000609064">
    <property type="component" value="Unassembled WGS sequence"/>
</dbReference>
<sequence length="221" mass="26488">MRYSLTLFLFFGISLIASAQKSTTDFQTWYDASVKLNLRKGWEVSSRYRIRFNENASNYRGSYLFLEGEKKLNKYFKILANYRLALVEGNNYHRFLIGTNAQFKVNDFTFFTRPMVQYQKQYFVNDESTLNDSDSYLRLRTGLKYKINKHWDTYAYAEPFLKIKQGESLFTSFWQNSLGLRYEYSKNKYATLYYIWQPEVNKKYPDTNQIVGISFEFEIKP</sequence>
<reference evidence="2" key="2">
    <citation type="submission" date="2020-09" db="EMBL/GenBank/DDBJ databases">
        <authorList>
            <person name="Sun Q."/>
            <person name="Zhou Y."/>
        </authorList>
    </citation>
    <scope>NUCLEOTIDE SEQUENCE</scope>
    <source>
        <strain evidence="2">CGMCC 1.15958</strain>
    </source>
</reference>
<evidence type="ECO:0000313" key="2">
    <source>
        <dbReference type="EMBL" id="GGD43445.1"/>
    </source>
</evidence>
<feature type="signal peptide" evidence="1">
    <location>
        <begin position="1"/>
        <end position="19"/>
    </location>
</feature>
<comment type="caution">
    <text evidence="2">The sequence shown here is derived from an EMBL/GenBank/DDBJ whole genome shotgun (WGS) entry which is preliminary data.</text>
</comment>
<dbReference type="RefSeq" id="WP_188764179.1">
    <property type="nucleotide sequence ID" value="NZ_BMKK01000001.1"/>
</dbReference>